<feature type="signal peptide" evidence="1">
    <location>
        <begin position="1"/>
        <end position="23"/>
    </location>
</feature>
<evidence type="ECO:0000313" key="3">
    <source>
        <dbReference type="Proteomes" id="UP001472677"/>
    </source>
</evidence>
<name>A0ABR2D7Z0_9ROSI</name>
<evidence type="ECO:0000313" key="2">
    <source>
        <dbReference type="EMBL" id="KAK8532097.1"/>
    </source>
</evidence>
<reference evidence="2 3" key="1">
    <citation type="journal article" date="2024" name="G3 (Bethesda)">
        <title>Genome assembly of Hibiscus sabdariffa L. provides insights into metabolisms of medicinal natural products.</title>
        <authorList>
            <person name="Kim T."/>
        </authorList>
    </citation>
    <scope>NUCLEOTIDE SEQUENCE [LARGE SCALE GENOMIC DNA]</scope>
    <source>
        <strain evidence="2">TK-2024</strain>
        <tissue evidence="2">Old leaves</tissue>
    </source>
</reference>
<comment type="caution">
    <text evidence="2">The sequence shown here is derived from an EMBL/GenBank/DDBJ whole genome shotgun (WGS) entry which is preliminary data.</text>
</comment>
<sequence>MDTKSFLLTLILIHGLLLPLTEAVSRSSFNLVSPGRDHRQKFVVLSKRAVQLSGPPAPFRDVEPYQ</sequence>
<gene>
    <name evidence="2" type="ORF">V6N12_053546</name>
</gene>
<evidence type="ECO:0000256" key="1">
    <source>
        <dbReference type="SAM" id="SignalP"/>
    </source>
</evidence>
<feature type="chain" id="PRO_5045162608" evidence="1">
    <location>
        <begin position="24"/>
        <end position="66"/>
    </location>
</feature>
<keyword evidence="1" id="KW-0732">Signal</keyword>
<dbReference type="Proteomes" id="UP001472677">
    <property type="component" value="Unassembled WGS sequence"/>
</dbReference>
<proteinExistence type="predicted"/>
<dbReference type="EMBL" id="JBBPBM010000034">
    <property type="protein sequence ID" value="KAK8532097.1"/>
    <property type="molecule type" value="Genomic_DNA"/>
</dbReference>
<organism evidence="2 3">
    <name type="scientific">Hibiscus sabdariffa</name>
    <name type="common">roselle</name>
    <dbReference type="NCBI Taxonomy" id="183260"/>
    <lineage>
        <taxon>Eukaryota</taxon>
        <taxon>Viridiplantae</taxon>
        <taxon>Streptophyta</taxon>
        <taxon>Embryophyta</taxon>
        <taxon>Tracheophyta</taxon>
        <taxon>Spermatophyta</taxon>
        <taxon>Magnoliopsida</taxon>
        <taxon>eudicotyledons</taxon>
        <taxon>Gunneridae</taxon>
        <taxon>Pentapetalae</taxon>
        <taxon>rosids</taxon>
        <taxon>malvids</taxon>
        <taxon>Malvales</taxon>
        <taxon>Malvaceae</taxon>
        <taxon>Malvoideae</taxon>
        <taxon>Hibiscus</taxon>
    </lineage>
</organism>
<protein>
    <submittedName>
        <fullName evidence="2">Uncharacterized protein</fullName>
    </submittedName>
</protein>
<accession>A0ABR2D7Z0</accession>
<keyword evidence="3" id="KW-1185">Reference proteome</keyword>